<evidence type="ECO:0000256" key="1">
    <source>
        <dbReference type="SAM" id="MobiDB-lite"/>
    </source>
</evidence>
<sequence>MAITPSIAPSTPSEVEGVKPATLAQCHEIIAQQALELAELRQAVALLAERLKLDSHNSSKPPSSDGPGGANRAQRRASGRKRGAQKGHPGPYRALLPETEVNGLHECMSPPQCECGEAVAVRGKPYRHQVFDIPPAVADVQEYQLYGGVCSGCGKLHRAPLPAGVPSGQIGPRALAIIGTLGTRHHLTQFKIRDLLAQMMGLDFSVGTISQAHGKVAQALKAPVHEAIGSLAKAPLVHMDETRYPREGQTNWVWAAIQPHLAVFSILPSRARYVIHELIGREPGGIVVLDRYAGYAFIDPQRRQVCWAHLLRDFNRIGQRQGLAGRIGRRLLGLGFVLFRWRERGKAGAQFEALQRRVHTALTRGVEQTGCPRTQATCQNLLKLWPALWGFVGNPAVPPTNNEAERSIRSIVLKRKISGPTRSKRGDEFIARGFSVVETCRRQGRDLLAYMHQAVIAWIDKAPHPSLLSPPPQIAPSG</sequence>
<reference evidence="4 5" key="1">
    <citation type="journal article" date="2019" name="Int. J. Syst. Evol. Microbiol.">
        <title>The Global Catalogue of Microorganisms (GCM) 10K type strain sequencing project: providing services to taxonomists for standard genome sequencing and annotation.</title>
        <authorList>
            <consortium name="The Broad Institute Genomics Platform"/>
            <consortium name="The Broad Institute Genome Sequencing Center for Infectious Disease"/>
            <person name="Wu L."/>
            <person name="Ma J."/>
        </authorList>
    </citation>
    <scope>NUCLEOTIDE SEQUENCE [LARGE SCALE GENOMIC DNA]</scope>
    <source>
        <strain evidence="4 5">JCM 15503</strain>
    </source>
</reference>
<feature type="domain" description="Transposase IS66 central" evidence="2">
    <location>
        <begin position="168"/>
        <end position="426"/>
    </location>
</feature>
<evidence type="ECO:0000259" key="3">
    <source>
        <dbReference type="Pfam" id="PF20042"/>
    </source>
</evidence>
<comment type="caution">
    <text evidence="4">The sequence shown here is derived from an EMBL/GenBank/DDBJ whole genome shotgun (WGS) entry which is preliminary data.</text>
</comment>
<name>A0ABN1K6F5_9BURK</name>
<organism evidence="4 5">
    <name type="scientific">Ideonella azotifigens</name>
    <dbReference type="NCBI Taxonomy" id="513160"/>
    <lineage>
        <taxon>Bacteria</taxon>
        <taxon>Pseudomonadati</taxon>
        <taxon>Pseudomonadota</taxon>
        <taxon>Betaproteobacteria</taxon>
        <taxon>Burkholderiales</taxon>
        <taxon>Sphaerotilaceae</taxon>
        <taxon>Ideonella</taxon>
    </lineage>
</organism>
<dbReference type="PANTHER" id="PTHR33678:SF2">
    <property type="match status" value="1"/>
</dbReference>
<dbReference type="InterPro" id="IPR052344">
    <property type="entry name" value="Transposase-related"/>
</dbReference>
<evidence type="ECO:0000313" key="4">
    <source>
        <dbReference type="EMBL" id="GAA0755607.1"/>
    </source>
</evidence>
<dbReference type="PANTHER" id="PTHR33678">
    <property type="entry name" value="BLL1576 PROTEIN"/>
    <property type="match status" value="1"/>
</dbReference>
<accession>A0ABN1K6F5</accession>
<dbReference type="InterPro" id="IPR045618">
    <property type="entry name" value="DUF6444"/>
</dbReference>
<dbReference type="EMBL" id="BAAAEW010000022">
    <property type="protein sequence ID" value="GAA0755607.1"/>
    <property type="molecule type" value="Genomic_DNA"/>
</dbReference>
<dbReference type="InterPro" id="IPR004291">
    <property type="entry name" value="Transposase_IS66_central"/>
</dbReference>
<dbReference type="Pfam" id="PF20042">
    <property type="entry name" value="DUF6444"/>
    <property type="match status" value="1"/>
</dbReference>
<feature type="compositionally biased region" description="Basic residues" evidence="1">
    <location>
        <begin position="73"/>
        <end position="85"/>
    </location>
</feature>
<dbReference type="Pfam" id="PF03050">
    <property type="entry name" value="DDE_Tnp_IS66"/>
    <property type="match status" value="1"/>
</dbReference>
<proteinExistence type="predicted"/>
<evidence type="ECO:0000259" key="2">
    <source>
        <dbReference type="Pfam" id="PF03050"/>
    </source>
</evidence>
<dbReference type="NCBIfam" id="NF033517">
    <property type="entry name" value="transpos_IS66"/>
    <property type="match status" value="1"/>
</dbReference>
<keyword evidence="5" id="KW-1185">Reference proteome</keyword>
<feature type="region of interest" description="Disordered" evidence="1">
    <location>
        <begin position="55"/>
        <end position="95"/>
    </location>
</feature>
<dbReference type="Proteomes" id="UP001500279">
    <property type="component" value="Unassembled WGS sequence"/>
</dbReference>
<feature type="domain" description="DUF6444" evidence="3">
    <location>
        <begin position="37"/>
        <end position="91"/>
    </location>
</feature>
<dbReference type="RefSeq" id="WP_231011957.1">
    <property type="nucleotide sequence ID" value="NZ_BAAAEW010000022.1"/>
</dbReference>
<evidence type="ECO:0000313" key="5">
    <source>
        <dbReference type="Proteomes" id="UP001500279"/>
    </source>
</evidence>
<protein>
    <submittedName>
        <fullName evidence="4">IS66-like element ISH10B family transposase</fullName>
    </submittedName>
</protein>
<gene>
    <name evidence="4" type="ORF">GCM10009107_33260</name>
</gene>